<dbReference type="InterPro" id="IPR008977">
    <property type="entry name" value="PHM/PNGase_F_dom_sf"/>
</dbReference>
<evidence type="ECO:0000259" key="2">
    <source>
        <dbReference type="SMART" id="SM01290"/>
    </source>
</evidence>
<sequence>MVFIKYGFLYSIFSLFTCVLYAGETELVSYQSFDHHGDHAYLLTLPSEANFKQQQFLEVELGCAVQGCSDWDYTVRFEWLKDGHRYEFGRLITPYAGYMQRGMHGFNRSWRRKYVFEISHLAPVLKGEGTLNVHYGGWGVKKSAFGFSAKLITRGTVARRVNKVVPVYYSASAGWPYKSANEFSSFLPAKEVTFSADDIKAQLKVIVSAHGHALSFDNPAQEAELCGEWCERYFELLQNERVLARTPLWRTDCDQSATFPQGGTYIYARANWCPGEVVEPFSYELDTRRAQSMLDIDWQTYTWQPSQYGSDAPRYIVSAVLVTYGPVRLNTDLAIEQILAPNNDIDSRTNTRCGEVSIAVVNQGQTDITDIDFWYGVTKLQHYLWHGELNPGERQILTLPARYWGEFTSSNARLTVQAITAQDENSRNDFAVSNFDLPQAFSNRAKLYLMTGKFADETSVSIKDRDHHLVKQWHQFNASSEHILELGLPVGCYNLEVNDTAQDGLAFPFLNQRKGQGSIAIHDPSLIDGVVEVEALQADFGRKLSVPFTVGYRLGECAAPQWQPNRAYSVIAEKVGFQGIIYEVKHWSYNFQPDKAGPYDAWQAYSYCDGSELTN</sequence>
<dbReference type="Gene3D" id="2.10.10.20">
    <property type="entry name" value="Carbohydrate-binding module superfamily 5/12"/>
    <property type="match status" value="1"/>
</dbReference>
<dbReference type="Proteomes" id="UP000615755">
    <property type="component" value="Unassembled WGS sequence"/>
</dbReference>
<proteinExistence type="predicted"/>
<dbReference type="Pfam" id="PF09113">
    <property type="entry name" value="N-glycanase_C"/>
    <property type="match status" value="1"/>
</dbReference>
<gene>
    <name evidence="3" type="ORF">PAUR_a3305</name>
</gene>
<dbReference type="InterPro" id="IPR015197">
    <property type="entry name" value="PngaseF_C"/>
</dbReference>
<dbReference type="SUPFAM" id="SSF49742">
    <property type="entry name" value="PHM/PNGase F"/>
    <property type="match status" value="1"/>
</dbReference>
<feature type="domain" description="Peptide-N-glycosidase F N-terminal" evidence="2">
    <location>
        <begin position="12"/>
        <end position="155"/>
    </location>
</feature>
<name>A0ABR9E669_9GAMM</name>
<dbReference type="SMART" id="SM01290">
    <property type="entry name" value="N-glycanase_N"/>
    <property type="match status" value="1"/>
</dbReference>
<reference evidence="3 4" key="1">
    <citation type="submission" date="2015-03" db="EMBL/GenBank/DDBJ databases">
        <title>Genome sequence of Pseudoalteromonas aurantia.</title>
        <authorList>
            <person name="Xie B.-B."/>
            <person name="Rong J.-C."/>
            <person name="Qin Q.-L."/>
            <person name="Zhang Y.-Z."/>
        </authorList>
    </citation>
    <scope>NUCLEOTIDE SEQUENCE [LARGE SCALE GENOMIC DNA]</scope>
    <source>
        <strain evidence="3 4">208</strain>
    </source>
</reference>
<evidence type="ECO:0000313" key="4">
    <source>
        <dbReference type="Proteomes" id="UP000615755"/>
    </source>
</evidence>
<keyword evidence="4" id="KW-1185">Reference proteome</keyword>
<dbReference type="InterPro" id="IPR014784">
    <property type="entry name" value="Cu2_ascorb_mOase-like_C"/>
</dbReference>
<evidence type="ECO:0000313" key="3">
    <source>
        <dbReference type="EMBL" id="MBE0366322.1"/>
    </source>
</evidence>
<dbReference type="Gene3D" id="2.60.120.230">
    <property type="match status" value="2"/>
</dbReference>
<evidence type="ECO:0000256" key="1">
    <source>
        <dbReference type="ARBA" id="ARBA00023157"/>
    </source>
</evidence>
<accession>A0ABR9E669</accession>
<comment type="caution">
    <text evidence="3">The sequence shown here is derived from an EMBL/GenBank/DDBJ whole genome shotgun (WGS) entry which is preliminary data.</text>
</comment>
<keyword evidence="1" id="KW-1015">Disulfide bond</keyword>
<dbReference type="RefSeq" id="WP_192505879.1">
    <property type="nucleotide sequence ID" value="NZ_AQGV01000009.1"/>
</dbReference>
<organism evidence="3 4">
    <name type="scientific">Pseudoalteromonas aurantia 208</name>
    <dbReference type="NCBI Taxonomy" id="1314867"/>
    <lineage>
        <taxon>Bacteria</taxon>
        <taxon>Pseudomonadati</taxon>
        <taxon>Pseudomonadota</taxon>
        <taxon>Gammaproteobacteria</taxon>
        <taxon>Alteromonadales</taxon>
        <taxon>Pseudoalteromonadaceae</taxon>
        <taxon>Pseudoalteromonas</taxon>
    </lineage>
</organism>
<protein>
    <recommendedName>
        <fullName evidence="2">Peptide-N-glycosidase F N-terminal domain-containing protein</fullName>
    </recommendedName>
</protein>
<dbReference type="InterPro" id="IPR015196">
    <property type="entry name" value="PngaseF_N"/>
</dbReference>
<dbReference type="EMBL" id="AQGV01000009">
    <property type="protein sequence ID" value="MBE0366322.1"/>
    <property type="molecule type" value="Genomic_DNA"/>
</dbReference>